<name>A0AAD3XEM9_NEPGR</name>
<organism evidence="2 3">
    <name type="scientific">Nepenthes gracilis</name>
    <name type="common">Slender pitcher plant</name>
    <dbReference type="NCBI Taxonomy" id="150966"/>
    <lineage>
        <taxon>Eukaryota</taxon>
        <taxon>Viridiplantae</taxon>
        <taxon>Streptophyta</taxon>
        <taxon>Embryophyta</taxon>
        <taxon>Tracheophyta</taxon>
        <taxon>Spermatophyta</taxon>
        <taxon>Magnoliopsida</taxon>
        <taxon>eudicotyledons</taxon>
        <taxon>Gunneridae</taxon>
        <taxon>Pentapetalae</taxon>
        <taxon>Caryophyllales</taxon>
        <taxon>Nepenthaceae</taxon>
        <taxon>Nepenthes</taxon>
    </lineage>
</organism>
<keyword evidence="3" id="KW-1185">Reference proteome</keyword>
<dbReference type="AlphaFoldDB" id="A0AAD3XEM9"/>
<feature type="region of interest" description="Disordered" evidence="1">
    <location>
        <begin position="58"/>
        <end position="84"/>
    </location>
</feature>
<evidence type="ECO:0000256" key="1">
    <source>
        <dbReference type="SAM" id="MobiDB-lite"/>
    </source>
</evidence>
<reference evidence="2" key="1">
    <citation type="submission" date="2023-05" db="EMBL/GenBank/DDBJ databases">
        <title>Nepenthes gracilis genome sequencing.</title>
        <authorList>
            <person name="Fukushima K."/>
        </authorList>
    </citation>
    <scope>NUCLEOTIDE SEQUENCE</scope>
    <source>
        <strain evidence="2">SING2019-196</strain>
    </source>
</reference>
<evidence type="ECO:0000313" key="3">
    <source>
        <dbReference type="Proteomes" id="UP001279734"/>
    </source>
</evidence>
<sequence>MPFCQEFFKSKWRAKTEHETHFEKLSRVNEIEKKAPALRKGRSSGLLRIGYTSQGIVSFSIPPGRETKTDSTEDDSPTEVWDRKKKNAAKAKAEYAEIKSIDNYIPKGMGNQTIWLDLDRAEAEPCPSGNLRCEKILPCFFSSPRALLTQANYLARAETIEFAEGSFTAEDRESEATFPSTLPLVQSFHCENLSSESLSLPADSTRAIKATDSRTAETGLIPIPGPGESFQPASFNICGAKPV</sequence>
<protein>
    <submittedName>
        <fullName evidence="2">Uncharacterized protein</fullName>
    </submittedName>
</protein>
<proteinExistence type="predicted"/>
<evidence type="ECO:0000313" key="2">
    <source>
        <dbReference type="EMBL" id="GMH02279.1"/>
    </source>
</evidence>
<comment type="caution">
    <text evidence="2">The sequence shown here is derived from an EMBL/GenBank/DDBJ whole genome shotgun (WGS) entry which is preliminary data.</text>
</comment>
<dbReference type="EMBL" id="BSYO01000003">
    <property type="protein sequence ID" value="GMH02279.1"/>
    <property type="molecule type" value="Genomic_DNA"/>
</dbReference>
<gene>
    <name evidence="2" type="ORF">Nepgr_004118</name>
</gene>
<dbReference type="Proteomes" id="UP001279734">
    <property type="component" value="Unassembled WGS sequence"/>
</dbReference>
<accession>A0AAD3XEM9</accession>